<sequence length="543" mass="63101">MHILLINEYSKPLKLSENNVTNDPINIIYQFYVDKNRTRHKELQHSLIFNVKNENVQNIYLINEREYSPQELGVNSPKIKQINVGKRLTFKETFDTIETHNIKGYNVIINADIYVDNTIANIRKTDISETKSCIALLRYDVNMRKKTAMLFQYPTTMRLKGLRGDSQDTWIFHSNYNVQSTQRYIFDFPFGKAGCDNKLIYLLKIIGYNLYNTPQSIKTFHLHNSSVRNYNGSDRISPPYYSLFPDCAKIDNTVAPYNFSVNDTLREYLENKIGSDSNFIVPRPQCGPENIVGIHGSDPAFVQCLNSNNKNIIHTLKNNAGIKISNSQSCMKYSQMFLDAFDNSDILCIWEPSLQNQGTIDITNKYKNKTQIWSIVFDIFHFIFSNPWTLALRGKRILIISPFEDTFKQQFPIREHIYGIDLFPDCTFVTIKPPQTQADQPSEEFDIELDRFYKKLDTIKDQYDIALVSAGGYGNLICGHIYKQNKSAIYVGGVLQMYFGVYGERWVRERKDVLDLFMNSHWKRPSSSERPKNHTKVEGSCYW</sequence>
<feature type="compositionally biased region" description="Basic and acidic residues" evidence="1">
    <location>
        <begin position="526"/>
        <end position="537"/>
    </location>
</feature>
<evidence type="ECO:0000313" key="2">
    <source>
        <dbReference type="EMBL" id="QHT05351.1"/>
    </source>
</evidence>
<organism evidence="2">
    <name type="scientific">viral metagenome</name>
    <dbReference type="NCBI Taxonomy" id="1070528"/>
    <lineage>
        <taxon>unclassified sequences</taxon>
        <taxon>metagenomes</taxon>
        <taxon>organismal metagenomes</taxon>
    </lineage>
</organism>
<accession>A0A6C0CLL0</accession>
<reference evidence="2" key="1">
    <citation type="journal article" date="2020" name="Nature">
        <title>Giant virus diversity and host interactions through global metagenomics.</title>
        <authorList>
            <person name="Schulz F."/>
            <person name="Roux S."/>
            <person name="Paez-Espino D."/>
            <person name="Jungbluth S."/>
            <person name="Walsh D.A."/>
            <person name="Denef V.J."/>
            <person name="McMahon K.D."/>
            <person name="Konstantinidis K.T."/>
            <person name="Eloe-Fadrosh E.A."/>
            <person name="Kyrpides N.C."/>
            <person name="Woyke T."/>
        </authorList>
    </citation>
    <scope>NUCLEOTIDE SEQUENCE</scope>
    <source>
        <strain evidence="2">GVMAG-M-3300021375-17</strain>
    </source>
</reference>
<name>A0A6C0CLL0_9ZZZZ</name>
<protein>
    <submittedName>
        <fullName evidence="2">Uncharacterized protein</fullName>
    </submittedName>
</protein>
<dbReference type="EMBL" id="MN739453">
    <property type="protein sequence ID" value="QHT05351.1"/>
    <property type="molecule type" value="Genomic_DNA"/>
</dbReference>
<feature type="region of interest" description="Disordered" evidence="1">
    <location>
        <begin position="523"/>
        <end position="543"/>
    </location>
</feature>
<dbReference type="AlphaFoldDB" id="A0A6C0CLL0"/>
<proteinExistence type="predicted"/>
<evidence type="ECO:0000256" key="1">
    <source>
        <dbReference type="SAM" id="MobiDB-lite"/>
    </source>
</evidence>